<organism evidence="2 3">
    <name type="scientific">Dokdonia ponticola</name>
    <dbReference type="NCBI Taxonomy" id="2041041"/>
    <lineage>
        <taxon>Bacteria</taxon>
        <taxon>Pseudomonadati</taxon>
        <taxon>Bacteroidota</taxon>
        <taxon>Flavobacteriia</taxon>
        <taxon>Flavobacteriales</taxon>
        <taxon>Flavobacteriaceae</taxon>
        <taxon>Dokdonia</taxon>
    </lineage>
</organism>
<keyword evidence="1" id="KW-0472">Membrane</keyword>
<protein>
    <submittedName>
        <fullName evidence="2">Uncharacterized protein</fullName>
    </submittedName>
</protein>
<dbReference type="Proteomes" id="UP001596043">
    <property type="component" value="Unassembled WGS sequence"/>
</dbReference>
<keyword evidence="1" id="KW-0812">Transmembrane</keyword>
<comment type="caution">
    <text evidence="2">The sequence shown here is derived from an EMBL/GenBank/DDBJ whole genome shotgun (WGS) entry which is preliminary data.</text>
</comment>
<keyword evidence="3" id="KW-1185">Reference proteome</keyword>
<keyword evidence="1" id="KW-1133">Transmembrane helix</keyword>
<reference evidence="3" key="1">
    <citation type="journal article" date="2019" name="Int. J. Syst. Evol. Microbiol.">
        <title>The Global Catalogue of Microorganisms (GCM) 10K type strain sequencing project: providing services to taxonomists for standard genome sequencing and annotation.</title>
        <authorList>
            <consortium name="The Broad Institute Genomics Platform"/>
            <consortium name="The Broad Institute Genome Sequencing Center for Infectious Disease"/>
            <person name="Wu L."/>
            <person name="Ma J."/>
        </authorList>
    </citation>
    <scope>NUCLEOTIDE SEQUENCE [LARGE SCALE GENOMIC DNA]</scope>
    <source>
        <strain evidence="3">YJ-61-S</strain>
    </source>
</reference>
<sequence>MGNKNKSDLFIYIIGIAIVGFILFKTIGYILPDQEPDYDGTALLEAVMDKNGGKDAWSSLQKMSYKKSFQLFYEDGSIEKDLTENHAYDFTEGINREVTWSQEDTLYEIHRSDSAIYQIKNGKLDTLVTPKQLQSKLDAATFVVGLPFTLDTSSASLTYEGKTAFQNTPCHVLKVTFQGSEDVWYLYYEEGTLSWIGYWVQTSGHYSLVINEEMTDVNGFILSRKRKSYRTDAQQNPTYLRATYKYENYDLE</sequence>
<proteinExistence type="predicted"/>
<evidence type="ECO:0000256" key="1">
    <source>
        <dbReference type="SAM" id="Phobius"/>
    </source>
</evidence>
<feature type="transmembrane region" description="Helical" evidence="1">
    <location>
        <begin position="9"/>
        <end position="31"/>
    </location>
</feature>
<gene>
    <name evidence="2" type="ORF">ACFO3O_18230</name>
</gene>
<dbReference type="EMBL" id="JBHSFV010000012">
    <property type="protein sequence ID" value="MFC4635855.1"/>
    <property type="molecule type" value="Genomic_DNA"/>
</dbReference>
<dbReference type="RefSeq" id="WP_379981478.1">
    <property type="nucleotide sequence ID" value="NZ_JBHSFV010000012.1"/>
</dbReference>
<evidence type="ECO:0000313" key="3">
    <source>
        <dbReference type="Proteomes" id="UP001596043"/>
    </source>
</evidence>
<name>A0ABV9I3N7_9FLAO</name>
<evidence type="ECO:0000313" key="2">
    <source>
        <dbReference type="EMBL" id="MFC4635855.1"/>
    </source>
</evidence>
<accession>A0ABV9I3N7</accession>